<name>A0ACC0VDR0_9HYPO</name>
<evidence type="ECO:0000313" key="1">
    <source>
        <dbReference type="EMBL" id="KAI9904587.1"/>
    </source>
</evidence>
<reference evidence="1" key="1">
    <citation type="submission" date="2022-10" db="EMBL/GenBank/DDBJ databases">
        <title>Complete Genome of Trichothecium roseum strain YXFP-22015, a Plant Pathogen Isolated from Citrus.</title>
        <authorList>
            <person name="Wang Y."/>
            <person name="Zhu L."/>
        </authorList>
    </citation>
    <scope>NUCLEOTIDE SEQUENCE</scope>
    <source>
        <strain evidence="1">YXFP-22015</strain>
    </source>
</reference>
<proteinExistence type="predicted"/>
<evidence type="ECO:0000313" key="2">
    <source>
        <dbReference type="Proteomes" id="UP001163324"/>
    </source>
</evidence>
<dbReference type="Proteomes" id="UP001163324">
    <property type="component" value="Chromosome 1"/>
</dbReference>
<keyword evidence="2" id="KW-1185">Reference proteome</keyword>
<accession>A0ACC0VDR0</accession>
<dbReference type="EMBL" id="CM047940">
    <property type="protein sequence ID" value="KAI9904587.1"/>
    <property type="molecule type" value="Genomic_DNA"/>
</dbReference>
<gene>
    <name evidence="1" type="ORF">N3K66_001116</name>
</gene>
<comment type="caution">
    <text evidence="1">The sequence shown here is derived from an EMBL/GenBank/DDBJ whole genome shotgun (WGS) entry which is preliminary data.</text>
</comment>
<organism evidence="1 2">
    <name type="scientific">Trichothecium roseum</name>
    <dbReference type="NCBI Taxonomy" id="47278"/>
    <lineage>
        <taxon>Eukaryota</taxon>
        <taxon>Fungi</taxon>
        <taxon>Dikarya</taxon>
        <taxon>Ascomycota</taxon>
        <taxon>Pezizomycotina</taxon>
        <taxon>Sordariomycetes</taxon>
        <taxon>Hypocreomycetidae</taxon>
        <taxon>Hypocreales</taxon>
        <taxon>Hypocreales incertae sedis</taxon>
        <taxon>Trichothecium</taxon>
    </lineage>
</organism>
<protein>
    <submittedName>
        <fullName evidence="1">Uncharacterized protein</fullName>
    </submittedName>
</protein>
<sequence length="244" mass="27155">MATIDSQIPRINLLCMQDHFMYDWNLAAMEQSLPASVAIRVYNCALSQLPGGDAAFDAVVSPANSYGRLDGAFDDAISRAFSPTDDYFALTRVAQKKLYEQWRGMAPPGTCTLVRIPDDFVAASKNVWGTKYVCLCPTMRLPQDVNWDKEVVYECVWSMLNAVANHNRAVRQGKADEGDVEIKSICMTPLATGVGRVSSGKWASQAVLAIKHFVEAEEDPEKWSNLSWLKIGDTHLEIESTWNK</sequence>